<feature type="region of interest" description="Disordered" evidence="1">
    <location>
        <begin position="1"/>
        <end position="25"/>
    </location>
</feature>
<organism evidence="2 3">
    <name type="scientific">Streptomyces fildesensis</name>
    <dbReference type="NCBI Taxonomy" id="375757"/>
    <lineage>
        <taxon>Bacteria</taxon>
        <taxon>Bacillati</taxon>
        <taxon>Actinomycetota</taxon>
        <taxon>Actinomycetes</taxon>
        <taxon>Kitasatosporales</taxon>
        <taxon>Streptomycetaceae</taxon>
        <taxon>Streptomyces</taxon>
    </lineage>
</organism>
<protein>
    <submittedName>
        <fullName evidence="2">Proteinase inhibitor I78</fullName>
    </submittedName>
</protein>
<dbReference type="RefSeq" id="WP_399649808.1">
    <property type="nucleotide sequence ID" value="NZ_JBITYG010000004.1"/>
</dbReference>
<dbReference type="EMBL" id="JBITYG010000004">
    <property type="protein sequence ID" value="MFI9102328.1"/>
    <property type="molecule type" value="Genomic_DNA"/>
</dbReference>
<dbReference type="Proteomes" id="UP001614394">
    <property type="component" value="Unassembled WGS sequence"/>
</dbReference>
<evidence type="ECO:0000313" key="3">
    <source>
        <dbReference type="Proteomes" id="UP001614394"/>
    </source>
</evidence>
<reference evidence="2 3" key="1">
    <citation type="submission" date="2024-10" db="EMBL/GenBank/DDBJ databases">
        <title>The Natural Products Discovery Center: Release of the First 8490 Sequenced Strains for Exploring Actinobacteria Biosynthetic Diversity.</title>
        <authorList>
            <person name="Kalkreuter E."/>
            <person name="Kautsar S.A."/>
            <person name="Yang D."/>
            <person name="Bader C.D."/>
            <person name="Teijaro C.N."/>
            <person name="Fluegel L."/>
            <person name="Davis C.M."/>
            <person name="Simpson J.R."/>
            <person name="Lauterbach L."/>
            <person name="Steele A.D."/>
            <person name="Gui C."/>
            <person name="Meng S."/>
            <person name="Li G."/>
            <person name="Viehrig K."/>
            <person name="Ye F."/>
            <person name="Su P."/>
            <person name="Kiefer A.F."/>
            <person name="Nichols A."/>
            <person name="Cepeda A.J."/>
            <person name="Yan W."/>
            <person name="Fan B."/>
            <person name="Jiang Y."/>
            <person name="Adhikari A."/>
            <person name="Zheng C.-J."/>
            <person name="Schuster L."/>
            <person name="Cowan T.M."/>
            <person name="Smanski M.J."/>
            <person name="Chevrette M.G."/>
            <person name="De Carvalho L.P.S."/>
            <person name="Shen B."/>
        </authorList>
    </citation>
    <scope>NUCLEOTIDE SEQUENCE [LARGE SCALE GENOMIC DNA]</scope>
    <source>
        <strain evidence="2 3">NPDC053399</strain>
    </source>
</reference>
<gene>
    <name evidence="2" type="ORF">ACIGXA_17565</name>
</gene>
<proteinExistence type="predicted"/>
<keyword evidence="3" id="KW-1185">Reference proteome</keyword>
<accession>A0ABW8C7C8</accession>
<comment type="caution">
    <text evidence="2">The sequence shown here is derived from an EMBL/GenBank/DDBJ whole genome shotgun (WGS) entry which is preliminary data.</text>
</comment>
<sequence length="79" mass="8254">MPPGGPSSEDSGAIPPPEPADVPEAYAGLPSAAAELRARDRGWTVVRVLPAGASVTMERQAGRLNFEVLDGIVRRCWAG</sequence>
<evidence type="ECO:0000256" key="1">
    <source>
        <dbReference type="SAM" id="MobiDB-lite"/>
    </source>
</evidence>
<name>A0ABW8C7C8_9ACTN</name>
<evidence type="ECO:0000313" key="2">
    <source>
        <dbReference type="EMBL" id="MFI9102328.1"/>
    </source>
</evidence>